<name>A0A537JMZ1_9BACT</name>
<feature type="transmembrane region" description="Helical" evidence="9">
    <location>
        <begin position="414"/>
        <end position="431"/>
    </location>
</feature>
<evidence type="ECO:0000256" key="3">
    <source>
        <dbReference type="ARBA" id="ARBA00022676"/>
    </source>
</evidence>
<keyword evidence="5 9" id="KW-0812">Transmembrane</keyword>
<evidence type="ECO:0000313" key="12">
    <source>
        <dbReference type="Proteomes" id="UP000318093"/>
    </source>
</evidence>
<keyword evidence="6 9" id="KW-1133">Transmembrane helix</keyword>
<proteinExistence type="predicted"/>
<feature type="transmembrane region" description="Helical" evidence="9">
    <location>
        <begin position="387"/>
        <end position="408"/>
    </location>
</feature>
<evidence type="ECO:0000256" key="6">
    <source>
        <dbReference type="ARBA" id="ARBA00022989"/>
    </source>
</evidence>
<dbReference type="PANTHER" id="PTHR33908:SF3">
    <property type="entry name" value="UNDECAPRENYL PHOSPHATE-ALPHA-4-AMINO-4-DEOXY-L-ARABINOSE ARABINOSYL TRANSFERASE"/>
    <property type="match status" value="1"/>
</dbReference>
<evidence type="ECO:0000259" key="10">
    <source>
        <dbReference type="Pfam" id="PF13231"/>
    </source>
</evidence>
<dbReference type="Pfam" id="PF13231">
    <property type="entry name" value="PMT_2"/>
    <property type="match status" value="1"/>
</dbReference>
<organism evidence="11 12">
    <name type="scientific">Candidatus Segetimicrobium genomatis</name>
    <dbReference type="NCBI Taxonomy" id="2569760"/>
    <lineage>
        <taxon>Bacteria</taxon>
        <taxon>Bacillati</taxon>
        <taxon>Candidatus Sysuimicrobiota</taxon>
        <taxon>Candidatus Sysuimicrobiia</taxon>
        <taxon>Candidatus Sysuimicrobiales</taxon>
        <taxon>Candidatus Segetimicrobiaceae</taxon>
        <taxon>Candidatus Segetimicrobium</taxon>
    </lineage>
</organism>
<accession>A0A537JMZ1</accession>
<evidence type="ECO:0000256" key="4">
    <source>
        <dbReference type="ARBA" id="ARBA00022679"/>
    </source>
</evidence>
<dbReference type="GO" id="GO:0016763">
    <property type="term" value="F:pentosyltransferase activity"/>
    <property type="evidence" value="ECO:0007669"/>
    <property type="project" value="TreeGrafter"/>
</dbReference>
<evidence type="ECO:0000256" key="2">
    <source>
        <dbReference type="ARBA" id="ARBA00022475"/>
    </source>
</evidence>
<dbReference type="GO" id="GO:0010041">
    <property type="term" value="P:response to iron(III) ion"/>
    <property type="evidence" value="ECO:0007669"/>
    <property type="project" value="TreeGrafter"/>
</dbReference>
<keyword evidence="3" id="KW-0328">Glycosyltransferase</keyword>
<evidence type="ECO:0000256" key="9">
    <source>
        <dbReference type="SAM" id="Phobius"/>
    </source>
</evidence>
<dbReference type="EMBL" id="VBAN01000042">
    <property type="protein sequence ID" value="TMI84889.1"/>
    <property type="molecule type" value="Genomic_DNA"/>
</dbReference>
<evidence type="ECO:0000256" key="1">
    <source>
        <dbReference type="ARBA" id="ARBA00004651"/>
    </source>
</evidence>
<feature type="domain" description="Glycosyltransferase RgtA/B/C/D-like" evidence="10">
    <location>
        <begin position="152"/>
        <end position="302"/>
    </location>
</feature>
<feature type="transmembrane region" description="Helical" evidence="9">
    <location>
        <begin position="443"/>
        <end position="465"/>
    </location>
</feature>
<evidence type="ECO:0000313" key="11">
    <source>
        <dbReference type="EMBL" id="TMI84889.1"/>
    </source>
</evidence>
<comment type="subcellular location">
    <subcellularLocation>
        <location evidence="1">Cell membrane</location>
        <topology evidence="1">Multi-pass membrane protein</topology>
    </subcellularLocation>
</comment>
<keyword evidence="7 9" id="KW-0472">Membrane</keyword>
<protein>
    <recommendedName>
        <fullName evidence="10">Glycosyltransferase RgtA/B/C/D-like domain-containing protein</fullName>
    </recommendedName>
</protein>
<comment type="caution">
    <text evidence="11">The sequence shown here is derived from an EMBL/GenBank/DDBJ whole genome shotgun (WGS) entry which is preliminary data.</text>
</comment>
<dbReference type="InterPro" id="IPR038731">
    <property type="entry name" value="RgtA/B/C-like"/>
</dbReference>
<dbReference type="PANTHER" id="PTHR33908">
    <property type="entry name" value="MANNOSYLTRANSFERASE YKCB-RELATED"/>
    <property type="match status" value="1"/>
</dbReference>
<dbReference type="InterPro" id="IPR050297">
    <property type="entry name" value="LipidA_mod_glycosyltrf_83"/>
</dbReference>
<feature type="transmembrane region" description="Helical" evidence="9">
    <location>
        <begin position="357"/>
        <end position="375"/>
    </location>
</feature>
<feature type="transmembrane region" description="Helical" evidence="9">
    <location>
        <begin position="290"/>
        <end position="309"/>
    </location>
</feature>
<feature type="region of interest" description="Disordered" evidence="8">
    <location>
        <begin position="15"/>
        <end position="47"/>
    </location>
</feature>
<feature type="transmembrane region" description="Helical" evidence="9">
    <location>
        <begin position="199"/>
        <end position="218"/>
    </location>
</feature>
<dbReference type="Proteomes" id="UP000318093">
    <property type="component" value="Unassembled WGS sequence"/>
</dbReference>
<gene>
    <name evidence="11" type="ORF">E6H03_01210</name>
</gene>
<dbReference type="GO" id="GO:0005886">
    <property type="term" value="C:plasma membrane"/>
    <property type="evidence" value="ECO:0007669"/>
    <property type="project" value="UniProtKB-SubCell"/>
</dbReference>
<feature type="transmembrane region" description="Helical" evidence="9">
    <location>
        <begin position="254"/>
        <end position="278"/>
    </location>
</feature>
<feature type="transmembrane region" description="Helical" evidence="9">
    <location>
        <begin position="224"/>
        <end position="242"/>
    </location>
</feature>
<keyword evidence="4" id="KW-0808">Transferase</keyword>
<evidence type="ECO:0000256" key="8">
    <source>
        <dbReference type="SAM" id="MobiDB-lite"/>
    </source>
</evidence>
<keyword evidence="2" id="KW-1003">Cell membrane</keyword>
<evidence type="ECO:0000256" key="7">
    <source>
        <dbReference type="ARBA" id="ARBA00023136"/>
    </source>
</evidence>
<evidence type="ECO:0000256" key="5">
    <source>
        <dbReference type="ARBA" id="ARBA00022692"/>
    </source>
</evidence>
<sequence length="599" mass="64334">MWPCSPLPTTSGNRIPRWCCAPPKGSPEDTSAPGSRGPRLRPWPPGTAACGGAAQRLSSHRLPRFHGDMGVSARGEAGPRSRCGPAPAIAGGGAVKKRAPGVALAGIVAIAAALRFSLLGHNSLWFDEAWVVWVAGHRWQDILPLLRAGDAHPPLYYLLTKAWIGIAGAREAAVRLPSAFCGVLSVVLTYALMRRLSPAPVGLLSALVIGVSPFAVMAGQEVRMYALLGTLALASTLALVASCERGGVLRWGGYALLTAAMIYTQYLGGLIVLAHGVWVAWYERRHCGPWLLAVGAAAALYLPWVPSLWQQITLGKGAPWFGRGTVFLDLGDLLGLFAFGGSLFGMGSYFFPGTVGPAGQVLILLPFLVILWRGAASWISDRRSLALVGLPVVVTAAAMASLSFARLLIFYPRWFSFLLPFYAMVLARGVEDIAARGRGRRPEVLALLTAGLLAFGVPVLGRYYFDPGFRPYPWRAAADLVRRQGRPGDFLLFVNGSAEIAFTYYFDQPHPSLALTPVEAVQGADRAPTFTDIQARALAKRYPRLWIIATPPLTPGMQERLRAGLDSAYQVVGSRSFPGIWLHLLEVRRPGPPSRPPGG</sequence>
<dbReference type="AlphaFoldDB" id="A0A537JMZ1"/>
<dbReference type="GO" id="GO:0009103">
    <property type="term" value="P:lipopolysaccharide biosynthetic process"/>
    <property type="evidence" value="ECO:0007669"/>
    <property type="project" value="UniProtKB-ARBA"/>
</dbReference>
<reference evidence="11 12" key="1">
    <citation type="journal article" date="2019" name="Nat. Microbiol.">
        <title>Mediterranean grassland soil C-N compound turnover is dependent on rainfall and depth, and is mediated by genomically divergent microorganisms.</title>
        <authorList>
            <person name="Diamond S."/>
            <person name="Andeer P.F."/>
            <person name="Li Z."/>
            <person name="Crits-Christoph A."/>
            <person name="Burstein D."/>
            <person name="Anantharaman K."/>
            <person name="Lane K.R."/>
            <person name="Thomas B.C."/>
            <person name="Pan C."/>
            <person name="Northen T.R."/>
            <person name="Banfield J.F."/>
        </authorList>
    </citation>
    <scope>NUCLEOTIDE SEQUENCE [LARGE SCALE GENOMIC DNA]</scope>
    <source>
        <strain evidence="11">NP_6</strain>
    </source>
</reference>